<sequence length="217" mass="24803">MLHGQSPPVNFTHGGIQYLSLPNPCSVPWYTQQAQNQIYRPQRASPPPSQSSLIPAFNLDDDNFEPLWASASQPFQLYSEGPSQLVENDSLVEEVEPVQPKQKYTRRSKPTKKNDKEFVEPWTIEDEIALCKAFAAKSEDSVEGNGKKAAWIRPKVSQFCDPSLVDALLSKFTMAATPFFTQRKESSSEYLRIKERELELEERKRQEQGELERIRIA</sequence>
<organism evidence="2 3">
    <name type="scientific">Tanacetum coccineum</name>
    <dbReference type="NCBI Taxonomy" id="301880"/>
    <lineage>
        <taxon>Eukaryota</taxon>
        <taxon>Viridiplantae</taxon>
        <taxon>Streptophyta</taxon>
        <taxon>Embryophyta</taxon>
        <taxon>Tracheophyta</taxon>
        <taxon>Spermatophyta</taxon>
        <taxon>Magnoliopsida</taxon>
        <taxon>eudicotyledons</taxon>
        <taxon>Gunneridae</taxon>
        <taxon>Pentapetalae</taxon>
        <taxon>asterids</taxon>
        <taxon>campanulids</taxon>
        <taxon>Asterales</taxon>
        <taxon>Asteraceae</taxon>
        <taxon>Asteroideae</taxon>
        <taxon>Anthemideae</taxon>
        <taxon>Anthemidinae</taxon>
        <taxon>Tanacetum</taxon>
    </lineage>
</organism>
<feature type="region of interest" description="Disordered" evidence="1">
    <location>
        <begin position="91"/>
        <end position="112"/>
    </location>
</feature>
<reference evidence="2" key="2">
    <citation type="submission" date="2022-01" db="EMBL/GenBank/DDBJ databases">
        <authorList>
            <person name="Yamashiro T."/>
            <person name="Shiraishi A."/>
            <person name="Satake H."/>
            <person name="Nakayama K."/>
        </authorList>
    </citation>
    <scope>NUCLEOTIDE SEQUENCE</scope>
</reference>
<evidence type="ECO:0008006" key="4">
    <source>
        <dbReference type="Google" id="ProtNLM"/>
    </source>
</evidence>
<dbReference type="EMBL" id="BQNB010013489">
    <property type="protein sequence ID" value="GJT16616.1"/>
    <property type="molecule type" value="Genomic_DNA"/>
</dbReference>
<reference evidence="2" key="1">
    <citation type="journal article" date="2022" name="Int. J. Mol. Sci.">
        <title>Draft Genome of Tanacetum Coccineum: Genomic Comparison of Closely Related Tanacetum-Family Plants.</title>
        <authorList>
            <person name="Yamashiro T."/>
            <person name="Shiraishi A."/>
            <person name="Nakayama K."/>
            <person name="Satake H."/>
        </authorList>
    </citation>
    <scope>NUCLEOTIDE SEQUENCE</scope>
</reference>
<keyword evidence="3" id="KW-1185">Reference proteome</keyword>
<dbReference type="Proteomes" id="UP001151760">
    <property type="component" value="Unassembled WGS sequence"/>
</dbReference>
<evidence type="ECO:0000313" key="2">
    <source>
        <dbReference type="EMBL" id="GJT16616.1"/>
    </source>
</evidence>
<proteinExistence type="predicted"/>
<evidence type="ECO:0000256" key="1">
    <source>
        <dbReference type="SAM" id="MobiDB-lite"/>
    </source>
</evidence>
<name>A0ABQ5BPG7_9ASTR</name>
<gene>
    <name evidence="2" type="ORF">Tco_0875322</name>
</gene>
<accession>A0ABQ5BPG7</accession>
<protein>
    <recommendedName>
        <fullName evidence="4">Myb-like domain-containing protein</fullName>
    </recommendedName>
</protein>
<evidence type="ECO:0000313" key="3">
    <source>
        <dbReference type="Proteomes" id="UP001151760"/>
    </source>
</evidence>
<comment type="caution">
    <text evidence="2">The sequence shown here is derived from an EMBL/GenBank/DDBJ whole genome shotgun (WGS) entry which is preliminary data.</text>
</comment>